<accession>A0AAD9D4B5</accession>
<organism evidence="2 3">
    <name type="scientific">Skeletonema marinoi</name>
    <dbReference type="NCBI Taxonomy" id="267567"/>
    <lineage>
        <taxon>Eukaryota</taxon>
        <taxon>Sar</taxon>
        <taxon>Stramenopiles</taxon>
        <taxon>Ochrophyta</taxon>
        <taxon>Bacillariophyta</taxon>
        <taxon>Coscinodiscophyceae</taxon>
        <taxon>Thalassiosirophycidae</taxon>
        <taxon>Thalassiosirales</taxon>
        <taxon>Skeletonemataceae</taxon>
        <taxon>Skeletonema</taxon>
        <taxon>Skeletonema marinoi-dohrnii complex</taxon>
    </lineage>
</organism>
<evidence type="ECO:0000256" key="1">
    <source>
        <dbReference type="SAM" id="MobiDB-lite"/>
    </source>
</evidence>
<keyword evidence="3" id="KW-1185">Reference proteome</keyword>
<feature type="compositionally biased region" description="Polar residues" evidence="1">
    <location>
        <begin position="20"/>
        <end position="29"/>
    </location>
</feature>
<gene>
    <name evidence="2" type="ORF">QTG54_016807</name>
</gene>
<dbReference type="Proteomes" id="UP001224775">
    <property type="component" value="Unassembled WGS sequence"/>
</dbReference>
<proteinExistence type="predicted"/>
<name>A0AAD9D4B5_9STRA</name>
<comment type="caution">
    <text evidence="2">The sequence shown here is derived from an EMBL/GenBank/DDBJ whole genome shotgun (WGS) entry which is preliminary data.</text>
</comment>
<protein>
    <submittedName>
        <fullName evidence="2">Uncharacterized protein</fullName>
    </submittedName>
</protein>
<dbReference type="AlphaFoldDB" id="A0AAD9D4B5"/>
<feature type="region of interest" description="Disordered" evidence="1">
    <location>
        <begin position="1"/>
        <end position="45"/>
    </location>
</feature>
<dbReference type="EMBL" id="JATAAI010000065">
    <property type="protein sequence ID" value="KAK1732524.1"/>
    <property type="molecule type" value="Genomic_DNA"/>
</dbReference>
<reference evidence="2" key="1">
    <citation type="submission" date="2023-06" db="EMBL/GenBank/DDBJ databases">
        <title>Survivors Of The Sea: Transcriptome response of Skeletonema marinoi to long-term dormancy.</title>
        <authorList>
            <person name="Pinder M.I.M."/>
            <person name="Kourtchenko O."/>
            <person name="Robertson E.K."/>
            <person name="Larsson T."/>
            <person name="Maumus F."/>
            <person name="Osuna-Cruz C.M."/>
            <person name="Vancaester E."/>
            <person name="Stenow R."/>
            <person name="Vandepoele K."/>
            <person name="Ploug H."/>
            <person name="Bruchert V."/>
            <person name="Godhe A."/>
            <person name="Topel M."/>
        </authorList>
    </citation>
    <scope>NUCLEOTIDE SEQUENCE</scope>
    <source>
        <strain evidence="2">R05AC</strain>
    </source>
</reference>
<sequence>MMNKPDPPDSDELLPLAITRSGSDTISAKSESRGGANDDSSPSLQSTSIYPALSKILFRVLPLVVFAFGIGTYMLGEYENEEALEDIEYKGHLQTQQQNAHLNASDAPASNHYNEWSRWKQIGTDCAADQRLANTSTLHCGIVVHGKMIIEPLIANEHGTCGGVKLEPNYCLMPSRGEWTTTWEGQFNDTNKTMTLLPLPRRFGKQYNSSEETTQSLPRCKTQEDILDGNQQGSPDTFDREWVPNSCRLVPLNPFTWTDHSKCQVTIIMIGDSHIRNLFTATVNGLRGSTAFAEAHAGSEDKDTGIILTYEWRKHGDDKNASDHFVVHKGTNNHTDHTSLFDDCPCDEHITRCLRIVFIWAPHFVEQVKYVQLVNDLQADLVIVEPGNSYEERTVLSQEWTAALETIILQPNEHRHLAVLHFPYGKQPKGRPEAIEEWVKGYNNTTQHTTTQNTTNQISYWRQGKLGFGGKQSRKTWHYACGLGEIQVRNDVVMAIEQCTDEADTAYIRAISTLHFDAFSPH</sequence>
<evidence type="ECO:0000313" key="2">
    <source>
        <dbReference type="EMBL" id="KAK1732524.1"/>
    </source>
</evidence>
<evidence type="ECO:0000313" key="3">
    <source>
        <dbReference type="Proteomes" id="UP001224775"/>
    </source>
</evidence>